<proteinExistence type="predicted"/>
<dbReference type="AlphaFoldDB" id="A0AAD7ZJH2"/>
<accession>A0AAD7ZJH2</accession>
<organism evidence="1 2">
    <name type="scientific">Diploptera punctata</name>
    <name type="common">Pacific beetle cockroach</name>
    <dbReference type="NCBI Taxonomy" id="6984"/>
    <lineage>
        <taxon>Eukaryota</taxon>
        <taxon>Metazoa</taxon>
        <taxon>Ecdysozoa</taxon>
        <taxon>Arthropoda</taxon>
        <taxon>Hexapoda</taxon>
        <taxon>Insecta</taxon>
        <taxon>Pterygota</taxon>
        <taxon>Neoptera</taxon>
        <taxon>Polyneoptera</taxon>
        <taxon>Dictyoptera</taxon>
        <taxon>Blattodea</taxon>
        <taxon>Blaberoidea</taxon>
        <taxon>Blaberidae</taxon>
        <taxon>Diplopterinae</taxon>
        <taxon>Diploptera</taxon>
    </lineage>
</organism>
<dbReference type="EMBL" id="JASPKZ010007895">
    <property type="protein sequence ID" value="KAJ9581541.1"/>
    <property type="molecule type" value="Genomic_DNA"/>
</dbReference>
<evidence type="ECO:0000313" key="1">
    <source>
        <dbReference type="EMBL" id="KAJ9581541.1"/>
    </source>
</evidence>
<feature type="non-terminal residue" evidence="1">
    <location>
        <position position="120"/>
    </location>
</feature>
<dbReference type="Proteomes" id="UP001233999">
    <property type="component" value="Unassembled WGS sequence"/>
</dbReference>
<comment type="caution">
    <text evidence="1">The sequence shown here is derived from an EMBL/GenBank/DDBJ whole genome shotgun (WGS) entry which is preliminary data.</text>
</comment>
<gene>
    <name evidence="1" type="ORF">L9F63_023282</name>
</gene>
<reference evidence="1" key="1">
    <citation type="journal article" date="2023" name="IScience">
        <title>Live-bearing cockroach genome reveals convergent evolutionary mechanisms linked to viviparity in insects and beyond.</title>
        <authorList>
            <person name="Fouks B."/>
            <person name="Harrison M.C."/>
            <person name="Mikhailova A.A."/>
            <person name="Marchal E."/>
            <person name="English S."/>
            <person name="Carruthers M."/>
            <person name="Jennings E.C."/>
            <person name="Chiamaka E.L."/>
            <person name="Frigard R.A."/>
            <person name="Pippel M."/>
            <person name="Attardo G.M."/>
            <person name="Benoit J.B."/>
            <person name="Bornberg-Bauer E."/>
            <person name="Tobe S.S."/>
        </authorList>
    </citation>
    <scope>NUCLEOTIDE SEQUENCE</scope>
    <source>
        <strain evidence="1">Stay&amp;Tobe</strain>
    </source>
</reference>
<protein>
    <submittedName>
        <fullName evidence="1">Uncharacterized protein</fullName>
    </submittedName>
</protein>
<reference evidence="1" key="2">
    <citation type="submission" date="2023-05" db="EMBL/GenBank/DDBJ databases">
        <authorList>
            <person name="Fouks B."/>
        </authorList>
    </citation>
    <scope>NUCLEOTIDE SEQUENCE</scope>
    <source>
        <strain evidence="1">Stay&amp;Tobe</strain>
        <tissue evidence="1">Testes</tissue>
    </source>
</reference>
<evidence type="ECO:0000313" key="2">
    <source>
        <dbReference type="Proteomes" id="UP001233999"/>
    </source>
</evidence>
<sequence>VTLMHREWGDLSLRQEDLFHSALQNTIQSKCGEPLNNLKSVKFNLTPLTIIFNCSLRTFNYRFMLKVIDIFAQNILEKGVWNVNSTVRQQPVPSLVRQQPVPSRYERTLFTRLTPYFGDT</sequence>
<name>A0AAD7ZJH2_DIPPU</name>
<keyword evidence="2" id="KW-1185">Reference proteome</keyword>
<feature type="non-terminal residue" evidence="1">
    <location>
        <position position="1"/>
    </location>
</feature>